<dbReference type="Pfam" id="PF11943">
    <property type="entry name" value="DUF3460"/>
    <property type="match status" value="1"/>
</dbReference>
<reference evidence="1" key="1">
    <citation type="submission" date="2020-10" db="EMBL/GenBank/DDBJ databases">
        <title>Connecting structure to function with the recovery of over 1000 high-quality activated sludge metagenome-assembled genomes encoding full-length rRNA genes using long-read sequencing.</title>
        <authorList>
            <person name="Singleton C.M."/>
            <person name="Petriglieri F."/>
            <person name="Kristensen J.M."/>
            <person name="Kirkegaard R.H."/>
            <person name="Michaelsen T.Y."/>
            <person name="Andersen M.H."/>
            <person name="Karst S.M."/>
            <person name="Dueholm M.S."/>
            <person name="Nielsen P.H."/>
            <person name="Albertsen M."/>
        </authorList>
    </citation>
    <scope>NUCLEOTIDE SEQUENCE</scope>
    <source>
        <strain evidence="1">Bjer_18-Q3-R1-45_BAT3C.347</strain>
    </source>
</reference>
<name>A0A9D7DVV5_9PROT</name>
<dbReference type="InterPro" id="IPR021853">
    <property type="entry name" value="DUF3460"/>
</dbReference>
<evidence type="ECO:0000313" key="1">
    <source>
        <dbReference type="EMBL" id="MBK6971701.1"/>
    </source>
</evidence>
<evidence type="ECO:0000313" key="2">
    <source>
        <dbReference type="Proteomes" id="UP000807785"/>
    </source>
</evidence>
<gene>
    <name evidence="1" type="ORF">IPH26_01645</name>
</gene>
<organism evidence="1 2">
    <name type="scientific">Candidatus Methylophosphatis roskildensis</name>
    <dbReference type="NCBI Taxonomy" id="2899263"/>
    <lineage>
        <taxon>Bacteria</taxon>
        <taxon>Pseudomonadati</taxon>
        <taxon>Pseudomonadota</taxon>
        <taxon>Betaproteobacteria</taxon>
        <taxon>Nitrosomonadales</taxon>
        <taxon>Sterolibacteriaceae</taxon>
        <taxon>Candidatus Methylophosphatis</taxon>
    </lineage>
</organism>
<dbReference type="AlphaFoldDB" id="A0A9D7DVV5"/>
<accession>A0A9D7DVV5</accession>
<sequence length="62" mass="7575">MAIYESEHTRFIREWLEKHPEEIEEQAKGRAMWWDKPQDLESQRRIAESGVPMKPYPYQNEV</sequence>
<proteinExistence type="predicted"/>
<dbReference type="Proteomes" id="UP000807785">
    <property type="component" value="Unassembled WGS sequence"/>
</dbReference>
<protein>
    <submittedName>
        <fullName evidence="1">DUF3460 family protein</fullName>
    </submittedName>
</protein>
<comment type="caution">
    <text evidence="1">The sequence shown here is derived from an EMBL/GenBank/DDBJ whole genome shotgun (WGS) entry which is preliminary data.</text>
</comment>
<dbReference type="EMBL" id="JADJEV010000001">
    <property type="protein sequence ID" value="MBK6971701.1"/>
    <property type="molecule type" value="Genomic_DNA"/>
</dbReference>